<dbReference type="AlphaFoldDB" id="A0A562SWR7"/>
<evidence type="ECO:0000313" key="2">
    <source>
        <dbReference type="Proteomes" id="UP000316167"/>
    </source>
</evidence>
<dbReference type="Proteomes" id="UP000316167">
    <property type="component" value="Unassembled WGS sequence"/>
</dbReference>
<dbReference type="OrthoDB" id="1431329at2"/>
<comment type="caution">
    <text evidence="1">The sequence shown here is derived from an EMBL/GenBank/DDBJ whole genome shotgun (WGS) entry which is preliminary data.</text>
</comment>
<keyword evidence="2" id="KW-1185">Reference proteome</keyword>
<reference evidence="1 2" key="1">
    <citation type="journal article" date="2015" name="Stand. Genomic Sci.">
        <title>Genomic Encyclopedia of Bacterial and Archaeal Type Strains, Phase III: the genomes of soil and plant-associated and newly described type strains.</title>
        <authorList>
            <person name="Whitman W.B."/>
            <person name="Woyke T."/>
            <person name="Klenk H.P."/>
            <person name="Zhou Y."/>
            <person name="Lilburn T.G."/>
            <person name="Beck B.J."/>
            <person name="De Vos P."/>
            <person name="Vandamme P."/>
            <person name="Eisen J.A."/>
            <person name="Garrity G."/>
            <person name="Hugenholtz P."/>
            <person name="Kyrpides N.C."/>
        </authorList>
    </citation>
    <scope>NUCLEOTIDE SEQUENCE [LARGE SCALE GENOMIC DNA]</scope>
    <source>
        <strain evidence="1 2">CGMCC 1.7271</strain>
    </source>
</reference>
<name>A0A562SWR7_9BACT</name>
<accession>A0A562SWR7</accession>
<evidence type="ECO:0000313" key="1">
    <source>
        <dbReference type="EMBL" id="TWI85735.1"/>
    </source>
</evidence>
<organism evidence="1 2">
    <name type="scientific">Lacibacter cauensis</name>
    <dbReference type="NCBI Taxonomy" id="510947"/>
    <lineage>
        <taxon>Bacteria</taxon>
        <taxon>Pseudomonadati</taxon>
        <taxon>Bacteroidota</taxon>
        <taxon>Chitinophagia</taxon>
        <taxon>Chitinophagales</taxon>
        <taxon>Chitinophagaceae</taxon>
        <taxon>Lacibacter</taxon>
    </lineage>
</organism>
<dbReference type="EMBL" id="VLLE01000002">
    <property type="protein sequence ID" value="TWI85735.1"/>
    <property type="molecule type" value="Genomic_DNA"/>
</dbReference>
<gene>
    <name evidence="1" type="ORF">IQ13_0900</name>
</gene>
<proteinExistence type="predicted"/>
<protein>
    <submittedName>
        <fullName evidence="1">Uncharacterized protein</fullName>
    </submittedName>
</protein>
<dbReference type="RefSeq" id="WP_144884833.1">
    <property type="nucleotide sequence ID" value="NZ_VLLE01000002.1"/>
</dbReference>
<dbReference type="PROSITE" id="PS51257">
    <property type="entry name" value="PROKAR_LIPOPROTEIN"/>
    <property type="match status" value="1"/>
</dbReference>
<sequence length="210" mass="24236">MQKQLFNKSYLSILLMVITIMLSCNHPKSFTNKNELLSYLNKGSNGYSQEILSNNVSIKLTYQPTSLMVQNELDEQVQFSKKVIDSLQKKYEGSYYFHLEFSKNGKEAIRQMDGFTDYSVLLQTLAFQMGDHIVLTTHQKDTVALGDYYFDQTYGMSSSNRLLISFDRSVIKKSDKLKIHIGECGFGTGDVKFEFERDRLDNAPWLKQLN</sequence>